<accession>A0A450TWI9</accession>
<gene>
    <name evidence="1" type="ORF">BECKFW1821C_GA0114237_10501</name>
</gene>
<name>A0A450TWI9_9GAMM</name>
<sequence>MSPDPNERSLLLIPPIARDMPGIGVITFCEFPDTQEEMKQFLEFAAMGGARRKQVACLIDVSDANQQNPENRMRFPEMWKMLDQLDHPDHARAMFTRGGWDLPQYSNVVMVFKDTTQGYERLSKEIKAWFSSITGKPSNDAYQRATEGDAPDCCHNPSNLPKAKPEAYEKVLADLMRYDSFGAWEWVREALLADPKSLDAQRRWLCGKALQTTMLSSNTVPLTAVIGICEGARHLEPEKVVFTVESPLAGISDSKPGGLRNPIDNSNALGRMQMPDGCFYERFIVVLRDWLLHSEQFEVNNPIRRIRITKTDRESVLAMEYGEPLPEGIFDAAPSAREGRVRRAWKALAGCAASVEWTGADVSLKFHRGI</sequence>
<protein>
    <submittedName>
        <fullName evidence="1">Uncharacterized protein</fullName>
    </submittedName>
</protein>
<proteinExistence type="predicted"/>
<organism evidence="1">
    <name type="scientific">Candidatus Kentrum sp. FW</name>
    <dbReference type="NCBI Taxonomy" id="2126338"/>
    <lineage>
        <taxon>Bacteria</taxon>
        <taxon>Pseudomonadati</taxon>
        <taxon>Pseudomonadota</taxon>
        <taxon>Gammaproteobacteria</taxon>
        <taxon>Candidatus Kentrum</taxon>
    </lineage>
</organism>
<reference evidence="1" key="1">
    <citation type="submission" date="2019-02" db="EMBL/GenBank/DDBJ databases">
        <authorList>
            <person name="Gruber-Vodicka R. H."/>
            <person name="Seah K. B. B."/>
        </authorList>
    </citation>
    <scope>NUCLEOTIDE SEQUENCE</scope>
    <source>
        <strain evidence="1">BECK_BZ131</strain>
    </source>
</reference>
<dbReference type="AlphaFoldDB" id="A0A450TWI9"/>
<dbReference type="EMBL" id="CAADFE010000050">
    <property type="protein sequence ID" value="VFJ73417.1"/>
    <property type="molecule type" value="Genomic_DNA"/>
</dbReference>
<evidence type="ECO:0000313" key="1">
    <source>
        <dbReference type="EMBL" id="VFJ73417.1"/>
    </source>
</evidence>